<evidence type="ECO:0000313" key="2">
    <source>
        <dbReference type="Proteomes" id="UP000020681"/>
    </source>
</evidence>
<dbReference type="EMBL" id="JAOL01000066">
    <property type="protein sequence ID" value="EUA93126.1"/>
    <property type="molecule type" value="Genomic_DNA"/>
</dbReference>
<keyword evidence="2" id="KW-1185">Reference proteome</keyword>
<evidence type="ECO:0000313" key="1">
    <source>
        <dbReference type="EMBL" id="EUA93126.1"/>
    </source>
</evidence>
<proteinExistence type="predicted"/>
<protein>
    <submittedName>
        <fullName evidence="1">Uncharacterized protein</fullName>
    </submittedName>
</protein>
<comment type="caution">
    <text evidence="1">The sequence shown here is derived from an EMBL/GenBank/DDBJ whole genome shotgun (WGS) entry which is preliminary data.</text>
</comment>
<gene>
    <name evidence="1" type="ORF">I551_0398</name>
</gene>
<organism evidence="1 2">
    <name type="scientific">Mycobacterium ulcerans str. Harvey</name>
    <dbReference type="NCBI Taxonomy" id="1299332"/>
    <lineage>
        <taxon>Bacteria</taxon>
        <taxon>Bacillati</taxon>
        <taxon>Actinomycetota</taxon>
        <taxon>Actinomycetes</taxon>
        <taxon>Mycobacteriales</taxon>
        <taxon>Mycobacteriaceae</taxon>
        <taxon>Mycobacterium</taxon>
        <taxon>Mycobacterium ulcerans group</taxon>
    </lineage>
</organism>
<name>A0ABN0R7M6_MYCUL</name>
<sequence>MATPSEKESMVEPDHELLLVVPRFCPNCSRRLAPTESVEPVPQRQPW</sequence>
<reference evidence="1 2" key="1">
    <citation type="submission" date="2014-01" db="EMBL/GenBank/DDBJ databases">
        <authorList>
            <person name="Dobos K."/>
            <person name="Lenaerts A."/>
            <person name="Ordway D."/>
            <person name="DeGroote M.A."/>
            <person name="Parker T."/>
            <person name="Sizemore C."/>
            <person name="Tallon L.J."/>
            <person name="Sadzewicz L.K."/>
            <person name="Sengamalay N."/>
            <person name="Fraser C.M."/>
            <person name="Hine E."/>
            <person name="Shefchek K.A."/>
            <person name="Das S.P."/>
            <person name="Tettelin H."/>
        </authorList>
    </citation>
    <scope>NUCLEOTIDE SEQUENCE [LARGE SCALE GENOMIC DNA]</scope>
    <source>
        <strain evidence="1 2">Harvey</strain>
    </source>
</reference>
<accession>A0ABN0R7M6</accession>
<dbReference type="Proteomes" id="UP000020681">
    <property type="component" value="Unassembled WGS sequence"/>
</dbReference>